<accession>A0ABT5TI73</accession>
<organism evidence="1 2">
    <name type="scientific">Roseinatronobacter alkalisoli</name>
    <dbReference type="NCBI Taxonomy" id="3028235"/>
    <lineage>
        <taxon>Bacteria</taxon>
        <taxon>Pseudomonadati</taxon>
        <taxon>Pseudomonadota</taxon>
        <taxon>Alphaproteobacteria</taxon>
        <taxon>Rhodobacterales</taxon>
        <taxon>Paracoccaceae</taxon>
        <taxon>Roseinatronobacter</taxon>
    </lineage>
</organism>
<comment type="caution">
    <text evidence="1">The sequence shown here is derived from an EMBL/GenBank/DDBJ whole genome shotgun (WGS) entry which is preliminary data.</text>
</comment>
<proteinExistence type="predicted"/>
<dbReference type="Proteomes" id="UP001431784">
    <property type="component" value="Unassembled WGS sequence"/>
</dbReference>
<evidence type="ECO:0008006" key="3">
    <source>
        <dbReference type="Google" id="ProtNLM"/>
    </source>
</evidence>
<protein>
    <recommendedName>
        <fullName evidence="3">WG repeat-containing protein</fullName>
    </recommendedName>
</protein>
<dbReference type="RefSeq" id="WP_274354560.1">
    <property type="nucleotide sequence ID" value="NZ_JAQZSM010000077.1"/>
</dbReference>
<reference evidence="1" key="1">
    <citation type="submission" date="2023-02" db="EMBL/GenBank/DDBJ databases">
        <title>Description of Roseinatronobacter alkalisoli sp. nov., an alkaliphilic bacerium isolated from soda soil.</title>
        <authorList>
            <person name="Wei W."/>
        </authorList>
    </citation>
    <scope>NUCLEOTIDE SEQUENCE</scope>
    <source>
        <strain evidence="1">HJB301</strain>
    </source>
</reference>
<name>A0ABT5TI73_9RHOB</name>
<evidence type="ECO:0000313" key="1">
    <source>
        <dbReference type="EMBL" id="MDD7973907.1"/>
    </source>
</evidence>
<dbReference type="EMBL" id="JAQZSM010000077">
    <property type="protein sequence ID" value="MDD7973907.1"/>
    <property type="molecule type" value="Genomic_DNA"/>
</dbReference>
<evidence type="ECO:0000313" key="2">
    <source>
        <dbReference type="Proteomes" id="UP001431784"/>
    </source>
</evidence>
<keyword evidence="2" id="KW-1185">Reference proteome</keyword>
<sequence length="170" mass="17980">MPPKILPGLPAYGTPATTFSADGTGSHAEGLVIDFHGEWIGNFAKGKTDYDALLFSQAAPDCAHVVSGGNHFIVDVTGKSAVLTARDWIGASIFSRSAGLVIVFDLAHAIAYSGCRKLWESERIGWDGIRSVSEVGAEVRGMAYDPFADTWGSFTLDPATGKLAQGKYPS</sequence>
<gene>
    <name evidence="1" type="ORF">PUT78_23045</name>
</gene>